<keyword evidence="3" id="KW-1185">Reference proteome</keyword>
<name>A0A3E2B348_9FIRM</name>
<proteinExistence type="predicted"/>
<feature type="compositionally biased region" description="Basic and acidic residues" evidence="1">
    <location>
        <begin position="61"/>
        <end position="70"/>
    </location>
</feature>
<evidence type="ECO:0000256" key="1">
    <source>
        <dbReference type="SAM" id="MobiDB-lite"/>
    </source>
</evidence>
<dbReference type="EMBL" id="QQRQ01000010">
    <property type="protein sequence ID" value="RFT06450.1"/>
    <property type="molecule type" value="Genomic_DNA"/>
</dbReference>
<dbReference type="AlphaFoldDB" id="A0A3E2B348"/>
<organism evidence="2 3">
    <name type="scientific">Evtepia gabavorous</name>
    <dbReference type="NCBI Taxonomy" id="2211183"/>
    <lineage>
        <taxon>Bacteria</taxon>
        <taxon>Bacillati</taxon>
        <taxon>Bacillota</taxon>
        <taxon>Clostridia</taxon>
        <taxon>Eubacteriales</taxon>
        <taxon>Evtepia</taxon>
    </lineage>
</organism>
<gene>
    <name evidence="2" type="ORF">DV520_07445</name>
</gene>
<comment type="caution">
    <text evidence="2">The sequence shown here is derived from an EMBL/GenBank/DDBJ whole genome shotgun (WGS) entry which is preliminary data.</text>
</comment>
<dbReference type="Proteomes" id="UP000260649">
    <property type="component" value="Unassembled WGS sequence"/>
</dbReference>
<sequence length="77" mass="8350">MESVLLAVALLGFGIGGYFVVGRVARFFAIGTSGRSAGRGARSKEREDMPWLSRQWPTPPEQEKPREKGGKSSRLAG</sequence>
<dbReference type="GeneID" id="97995563"/>
<feature type="region of interest" description="Disordered" evidence="1">
    <location>
        <begin position="34"/>
        <end position="77"/>
    </location>
</feature>
<reference evidence="2 3" key="1">
    <citation type="submission" date="2018-07" db="EMBL/GenBank/DDBJ databases">
        <title>GABA Modulating Bacteria of the Human Gut Microbiota.</title>
        <authorList>
            <person name="Strandwitz P."/>
            <person name="Kim K.H."/>
            <person name="Terekhova D."/>
            <person name="Liu J.K."/>
            <person name="Sharma A."/>
            <person name="Levering J."/>
            <person name="Mcdonald D."/>
            <person name="Dietrich D."/>
            <person name="Ramadhar T.R."/>
            <person name="Lekbua A."/>
            <person name="Mroue N."/>
            <person name="Liston C."/>
            <person name="Stewart E.J."/>
            <person name="Dubin M.J."/>
            <person name="Zengler K."/>
            <person name="Knight R."/>
            <person name="Gilbert J.A."/>
            <person name="Clardy J."/>
            <person name="Lewis K."/>
        </authorList>
    </citation>
    <scope>NUCLEOTIDE SEQUENCE [LARGE SCALE GENOMIC DNA]</scope>
    <source>
        <strain evidence="2 3">KLE1738</strain>
    </source>
</reference>
<evidence type="ECO:0000313" key="3">
    <source>
        <dbReference type="Proteomes" id="UP000260649"/>
    </source>
</evidence>
<accession>A0A3E2B348</accession>
<dbReference type="RefSeq" id="WP_117142323.1">
    <property type="nucleotide sequence ID" value="NZ_DAIQVC010000013.1"/>
</dbReference>
<evidence type="ECO:0000313" key="2">
    <source>
        <dbReference type="EMBL" id="RFT06450.1"/>
    </source>
</evidence>
<protein>
    <submittedName>
        <fullName evidence="2">Uncharacterized protein</fullName>
    </submittedName>
</protein>